<dbReference type="InterPro" id="IPR013766">
    <property type="entry name" value="Thioredoxin_domain"/>
</dbReference>
<gene>
    <name evidence="8" type="ORF">GCM10011332_18460</name>
</gene>
<dbReference type="RefSeq" id="WP_188664118.1">
    <property type="nucleotide sequence ID" value="NZ_BMHV01000011.1"/>
</dbReference>
<evidence type="ECO:0000313" key="9">
    <source>
        <dbReference type="Proteomes" id="UP000632498"/>
    </source>
</evidence>
<reference evidence="8" key="2">
    <citation type="submission" date="2020-09" db="EMBL/GenBank/DDBJ databases">
        <authorList>
            <person name="Sun Q."/>
            <person name="Zhou Y."/>
        </authorList>
    </citation>
    <scope>NUCLEOTIDE SEQUENCE</scope>
    <source>
        <strain evidence="8">CGMCC 1.15254</strain>
    </source>
</reference>
<keyword evidence="3 5" id="KW-0560">Oxidoreductase</keyword>
<dbReference type="PROSITE" id="PS51355">
    <property type="entry name" value="GLUTATHIONE_PEROXID_3"/>
    <property type="match status" value="1"/>
</dbReference>
<keyword evidence="6" id="KW-0732">Signal</keyword>
<dbReference type="AlphaFoldDB" id="A0A917FAG4"/>
<dbReference type="CDD" id="cd00340">
    <property type="entry name" value="GSH_Peroxidase"/>
    <property type="match status" value="1"/>
</dbReference>
<dbReference type="PANTHER" id="PTHR11592:SF78">
    <property type="entry name" value="GLUTATHIONE PEROXIDASE"/>
    <property type="match status" value="1"/>
</dbReference>
<dbReference type="PROSITE" id="PS51352">
    <property type="entry name" value="THIOREDOXIN_2"/>
    <property type="match status" value="1"/>
</dbReference>
<comment type="similarity">
    <text evidence="1 5">Belongs to the glutathione peroxidase family.</text>
</comment>
<evidence type="ECO:0000256" key="1">
    <source>
        <dbReference type="ARBA" id="ARBA00006926"/>
    </source>
</evidence>
<dbReference type="GO" id="GO:0034599">
    <property type="term" value="P:cellular response to oxidative stress"/>
    <property type="evidence" value="ECO:0007669"/>
    <property type="project" value="TreeGrafter"/>
</dbReference>
<keyword evidence="9" id="KW-1185">Reference proteome</keyword>
<proteinExistence type="inferred from homology"/>
<dbReference type="PIRSF" id="PIRSF000303">
    <property type="entry name" value="Glutathion_perox"/>
    <property type="match status" value="1"/>
</dbReference>
<feature type="domain" description="Thioredoxin" evidence="7">
    <location>
        <begin position="19"/>
        <end position="180"/>
    </location>
</feature>
<dbReference type="PANTHER" id="PTHR11592">
    <property type="entry name" value="GLUTATHIONE PEROXIDASE"/>
    <property type="match status" value="1"/>
</dbReference>
<dbReference type="Gene3D" id="3.40.30.10">
    <property type="entry name" value="Glutaredoxin"/>
    <property type="match status" value="1"/>
</dbReference>
<feature type="signal peptide" evidence="6">
    <location>
        <begin position="1"/>
        <end position="21"/>
    </location>
</feature>
<dbReference type="GO" id="GO:0004601">
    <property type="term" value="F:peroxidase activity"/>
    <property type="evidence" value="ECO:0007669"/>
    <property type="project" value="UniProtKB-KW"/>
</dbReference>
<evidence type="ECO:0000256" key="6">
    <source>
        <dbReference type="SAM" id="SignalP"/>
    </source>
</evidence>
<evidence type="ECO:0000259" key="7">
    <source>
        <dbReference type="PROSITE" id="PS51352"/>
    </source>
</evidence>
<dbReference type="EMBL" id="BMHV01000011">
    <property type="protein sequence ID" value="GGF64716.1"/>
    <property type="molecule type" value="Genomic_DNA"/>
</dbReference>
<dbReference type="InterPro" id="IPR036249">
    <property type="entry name" value="Thioredoxin-like_sf"/>
</dbReference>
<feature type="active site" evidence="4">
    <location>
        <position position="57"/>
    </location>
</feature>
<keyword evidence="2 5" id="KW-0575">Peroxidase</keyword>
<dbReference type="Pfam" id="PF00255">
    <property type="entry name" value="GSHPx"/>
    <property type="match status" value="1"/>
</dbReference>
<reference evidence="8" key="1">
    <citation type="journal article" date="2014" name="Int. J. Syst. Evol. Microbiol.">
        <title>Complete genome sequence of Corynebacterium casei LMG S-19264T (=DSM 44701T), isolated from a smear-ripened cheese.</title>
        <authorList>
            <consortium name="US DOE Joint Genome Institute (JGI-PGF)"/>
            <person name="Walter F."/>
            <person name="Albersmeier A."/>
            <person name="Kalinowski J."/>
            <person name="Ruckert C."/>
        </authorList>
    </citation>
    <scope>NUCLEOTIDE SEQUENCE</scope>
    <source>
        <strain evidence="8">CGMCC 1.15254</strain>
    </source>
</reference>
<sequence length="181" mass="20477">MKRLFLLISLIVGFTMTQAKAETTAFDFTFEDIDGKDLPLSKFTGKTVMVVNTASYCGFTKQYDALQAVWAKYRDRGLVVLGVPSNDFGQQEPGTEKEIKEFCEVNFNIDFPMTQKEVVSGKKAHPFYQWARKELGFVAAPKWNFHKYLIDGNGRLVDWFATTTKPNSPKVIAAIEKSLGR</sequence>
<accession>A0A917FAG4</accession>
<dbReference type="InterPro" id="IPR029759">
    <property type="entry name" value="GPX_AS"/>
</dbReference>
<feature type="chain" id="PRO_5037433157" description="Glutathione peroxidase" evidence="6">
    <location>
        <begin position="22"/>
        <end position="181"/>
    </location>
</feature>
<dbReference type="PRINTS" id="PR01011">
    <property type="entry name" value="GLUTPROXDASE"/>
</dbReference>
<evidence type="ECO:0000313" key="8">
    <source>
        <dbReference type="EMBL" id="GGF64716.1"/>
    </source>
</evidence>
<dbReference type="Proteomes" id="UP000632498">
    <property type="component" value="Unassembled WGS sequence"/>
</dbReference>
<evidence type="ECO:0000256" key="2">
    <source>
        <dbReference type="ARBA" id="ARBA00022559"/>
    </source>
</evidence>
<evidence type="ECO:0000256" key="4">
    <source>
        <dbReference type="PIRSR" id="PIRSR000303-1"/>
    </source>
</evidence>
<dbReference type="InterPro" id="IPR000889">
    <property type="entry name" value="Glutathione_peroxidase"/>
</dbReference>
<comment type="caution">
    <text evidence="8">The sequence shown here is derived from an EMBL/GenBank/DDBJ whole genome shotgun (WGS) entry which is preliminary data.</text>
</comment>
<protein>
    <recommendedName>
        <fullName evidence="5">Glutathione peroxidase</fullName>
    </recommendedName>
</protein>
<organism evidence="8 9">
    <name type="scientific">Terasakiella brassicae</name>
    <dbReference type="NCBI Taxonomy" id="1634917"/>
    <lineage>
        <taxon>Bacteria</taxon>
        <taxon>Pseudomonadati</taxon>
        <taxon>Pseudomonadota</taxon>
        <taxon>Alphaproteobacteria</taxon>
        <taxon>Rhodospirillales</taxon>
        <taxon>Terasakiellaceae</taxon>
        <taxon>Terasakiella</taxon>
    </lineage>
</organism>
<name>A0A917FAG4_9PROT</name>
<dbReference type="SUPFAM" id="SSF52833">
    <property type="entry name" value="Thioredoxin-like"/>
    <property type="match status" value="1"/>
</dbReference>
<evidence type="ECO:0000256" key="3">
    <source>
        <dbReference type="ARBA" id="ARBA00023002"/>
    </source>
</evidence>
<dbReference type="PROSITE" id="PS00460">
    <property type="entry name" value="GLUTATHIONE_PEROXID_1"/>
    <property type="match status" value="1"/>
</dbReference>
<evidence type="ECO:0000256" key="5">
    <source>
        <dbReference type="RuleBase" id="RU000499"/>
    </source>
</evidence>